<keyword evidence="4" id="KW-1185">Reference proteome</keyword>
<feature type="chain" id="PRO_5030135746" evidence="1">
    <location>
        <begin position="21"/>
        <end position="142"/>
    </location>
</feature>
<name>A0A5N7MT93_9HYPH</name>
<accession>A0A5N7MT93</accession>
<dbReference type="CDD" id="cd00531">
    <property type="entry name" value="NTF2_like"/>
    <property type="match status" value="1"/>
</dbReference>
<dbReference type="SUPFAM" id="SSF54427">
    <property type="entry name" value="NTF2-like"/>
    <property type="match status" value="1"/>
</dbReference>
<evidence type="ECO:0000313" key="3">
    <source>
        <dbReference type="EMBL" id="MPR30183.1"/>
    </source>
</evidence>
<gene>
    <name evidence="3" type="ORF">FS320_35360</name>
</gene>
<organism evidence="3 4">
    <name type="scientific">Microvirga tunisiensis</name>
    <dbReference type="NCBI Taxonomy" id="2108360"/>
    <lineage>
        <taxon>Bacteria</taxon>
        <taxon>Pseudomonadati</taxon>
        <taxon>Pseudomonadota</taxon>
        <taxon>Alphaproteobacteria</taxon>
        <taxon>Hyphomicrobiales</taxon>
        <taxon>Methylobacteriaceae</taxon>
        <taxon>Microvirga</taxon>
    </lineage>
</organism>
<dbReference type="Pfam" id="PF14534">
    <property type="entry name" value="DUF4440"/>
    <property type="match status" value="1"/>
</dbReference>
<dbReference type="NCBIfam" id="TIGR02246">
    <property type="entry name" value="SgcJ/EcaC family oxidoreductase"/>
    <property type="match status" value="1"/>
</dbReference>
<dbReference type="Gene3D" id="3.10.450.50">
    <property type="match status" value="1"/>
</dbReference>
<feature type="signal peptide" evidence="1">
    <location>
        <begin position="1"/>
        <end position="20"/>
    </location>
</feature>
<dbReference type="OrthoDB" id="7630482at2"/>
<dbReference type="InterPro" id="IPR011944">
    <property type="entry name" value="Steroid_delta5-4_isomerase"/>
</dbReference>
<feature type="domain" description="DUF4440" evidence="2">
    <location>
        <begin position="26"/>
        <end position="133"/>
    </location>
</feature>
<dbReference type="InterPro" id="IPR032710">
    <property type="entry name" value="NTF2-like_dom_sf"/>
</dbReference>
<sequence>MRIQVIVSAICLCFSAPAMAQDKATIQSLNDKFAQAFNAGDAAAVAALYTDDAVILPPGAEMMKGKNAIRAFWKGAAEQLGDGKLTTVDVKPLGNGAVREIGTFTFRTKGAQPQDITGKYVVVWEKVGSDWRLATDIWNTNK</sequence>
<reference evidence="3 4" key="1">
    <citation type="journal article" date="2019" name="Syst. Appl. Microbiol.">
        <title>Microvirga tunisiensis sp. nov., a root nodule symbiotic bacterium isolated from Lupinus micranthus and L. luteus grown in Northern Tunisia.</title>
        <authorList>
            <person name="Msaddak A."/>
            <person name="Rejili M."/>
            <person name="Duran D."/>
            <person name="Mars M."/>
            <person name="Palacios J.M."/>
            <person name="Ruiz-Argueso T."/>
            <person name="Rey L."/>
            <person name="Imperial J."/>
        </authorList>
    </citation>
    <scope>NUCLEOTIDE SEQUENCE [LARGE SCALE GENOMIC DNA]</scope>
    <source>
        <strain evidence="3 4">Lmie10</strain>
    </source>
</reference>
<evidence type="ECO:0000256" key="1">
    <source>
        <dbReference type="SAM" id="SignalP"/>
    </source>
</evidence>
<dbReference type="Proteomes" id="UP000403266">
    <property type="component" value="Unassembled WGS sequence"/>
</dbReference>
<dbReference type="PANTHER" id="PTHR31664">
    <property type="entry name" value="PROTEIN CBG16427"/>
    <property type="match status" value="1"/>
</dbReference>
<dbReference type="PANTHER" id="PTHR31664:SF8">
    <property type="entry name" value="DUF4440 DOMAIN-CONTAINING PROTEIN"/>
    <property type="match status" value="1"/>
</dbReference>
<comment type="caution">
    <text evidence="3">The sequence shown here is derived from an EMBL/GenBank/DDBJ whole genome shotgun (WGS) entry which is preliminary data.</text>
</comment>
<dbReference type="EMBL" id="VOSK01000323">
    <property type="protein sequence ID" value="MPR30183.1"/>
    <property type="molecule type" value="Genomic_DNA"/>
</dbReference>
<protein>
    <submittedName>
        <fullName evidence="3">SgcJ/EcaC family oxidoreductase</fullName>
    </submittedName>
</protein>
<proteinExistence type="predicted"/>
<dbReference type="RefSeq" id="WP_152717038.1">
    <property type="nucleotide sequence ID" value="NZ_VOSJ01000353.1"/>
</dbReference>
<dbReference type="InterPro" id="IPR027843">
    <property type="entry name" value="DUF4440"/>
</dbReference>
<evidence type="ECO:0000313" key="4">
    <source>
        <dbReference type="Proteomes" id="UP000403266"/>
    </source>
</evidence>
<keyword evidence="1" id="KW-0732">Signal</keyword>
<evidence type="ECO:0000259" key="2">
    <source>
        <dbReference type="Pfam" id="PF14534"/>
    </source>
</evidence>
<dbReference type="AlphaFoldDB" id="A0A5N7MT93"/>